<dbReference type="InterPro" id="IPR013490">
    <property type="entry name" value="CRISPR-assoc_RAMP_Csx10"/>
</dbReference>
<name>A0ABT7AZM6_9CYAN</name>
<reference evidence="3 4" key="1">
    <citation type="submission" date="2023-01" db="EMBL/GenBank/DDBJ databases">
        <title>Novel diversity within Roseofilum (Cyanobacteria; Desertifilaceae) from marine benthic mats with descriptions of four novel species.</title>
        <authorList>
            <person name="Wang Y."/>
            <person name="Berthold D.E."/>
            <person name="Hu J."/>
            <person name="Lefler F.W."/>
            <person name="Laughinghouse H.D. IV."/>
        </authorList>
    </citation>
    <scope>NUCLEOTIDE SEQUENCE [LARGE SCALE GENOMIC DNA]</scope>
    <source>
        <strain evidence="3 4">BLCC-M154</strain>
    </source>
</reference>
<dbReference type="RefSeq" id="WP_283756113.1">
    <property type="nucleotide sequence ID" value="NZ_JAQOSP010000150.1"/>
</dbReference>
<evidence type="ECO:0000313" key="3">
    <source>
        <dbReference type="EMBL" id="MDJ1172363.1"/>
    </source>
</evidence>
<dbReference type="Pfam" id="PF03787">
    <property type="entry name" value="RAMPs"/>
    <property type="match status" value="1"/>
</dbReference>
<evidence type="ECO:0000256" key="1">
    <source>
        <dbReference type="ARBA" id="ARBA00023118"/>
    </source>
</evidence>
<comment type="caution">
    <text evidence="3">The sequence shown here is derived from an EMBL/GenBank/DDBJ whole genome shotgun (WGS) entry which is preliminary data.</text>
</comment>
<keyword evidence="4" id="KW-1185">Reference proteome</keyword>
<keyword evidence="1" id="KW-0051">Antiviral defense</keyword>
<proteinExistence type="predicted"/>
<sequence>MKEIKLKIKALSPLAISRQKPGGSISEAQDYIPGSVIRGAVAAHILHQPGVDPDRPGGDFQTLFVDREAAIFTNAYPTVEGEEVYVLSATAVSSKSDPGFQSEKSRNAGVFDTLIDRFCADFHGQLYDPNCPKDGRRVEPFSGFYSVKNGQYTSHTAEKRLLTKVGINRRRATAEEEVLYSIQVISEHQKDKCFESYVYLKDRELSEDLGNYLTSSHLRLGGSTSRGLGKVEIQAEVKDYKSETEARVNEFNTVLKERWKVWNDVFGKSQDSLIQDHRFFTLDLQSDAILTEQWRRTMVISPAMLCAMTKVEDPDLRLHGTYSSYDYWSGWNSAWGLMKDVELITQKGAVFLFSTSKIEVWIDALKELEYQGVGDRTLEGFGQVQVCNTFHHIFRENAV</sequence>
<dbReference type="EMBL" id="JAQOSP010000150">
    <property type="protein sequence ID" value="MDJ1172363.1"/>
    <property type="molecule type" value="Genomic_DNA"/>
</dbReference>
<dbReference type="NCBIfam" id="TIGR02674">
    <property type="entry name" value="cas_cyan_RAMP_2"/>
    <property type="match status" value="1"/>
</dbReference>
<dbReference type="Proteomes" id="UP001235303">
    <property type="component" value="Unassembled WGS sequence"/>
</dbReference>
<accession>A0ABT7AZM6</accession>
<organism evidence="3 4">
    <name type="scientific">Roseofilum acuticapitatum BLCC-M154</name>
    <dbReference type="NCBI Taxonomy" id="3022444"/>
    <lineage>
        <taxon>Bacteria</taxon>
        <taxon>Bacillati</taxon>
        <taxon>Cyanobacteriota</taxon>
        <taxon>Cyanophyceae</taxon>
        <taxon>Desertifilales</taxon>
        <taxon>Desertifilaceae</taxon>
        <taxon>Roseofilum</taxon>
        <taxon>Roseofilum acuticapitatum</taxon>
    </lineage>
</organism>
<gene>
    <name evidence="3" type="primary">csx10</name>
    <name evidence="3" type="ORF">PMG71_23315</name>
</gene>
<dbReference type="InterPro" id="IPR005537">
    <property type="entry name" value="RAMP_III_fam"/>
</dbReference>
<feature type="domain" description="CRISPR type III-associated protein" evidence="2">
    <location>
        <begin position="7"/>
        <end position="232"/>
    </location>
</feature>
<evidence type="ECO:0000259" key="2">
    <source>
        <dbReference type="Pfam" id="PF03787"/>
    </source>
</evidence>
<evidence type="ECO:0000313" key="4">
    <source>
        <dbReference type="Proteomes" id="UP001235303"/>
    </source>
</evidence>
<protein>
    <submittedName>
        <fullName evidence="3">CRISPR-associated RAMP protein Csx10</fullName>
    </submittedName>
</protein>